<dbReference type="InterPro" id="IPR035647">
    <property type="entry name" value="EFG_III/V"/>
</dbReference>
<dbReference type="Pfam" id="PF01205">
    <property type="entry name" value="Impact_N"/>
    <property type="match status" value="1"/>
</dbReference>
<dbReference type="PROSITE" id="PS00910">
    <property type="entry name" value="UPF0029"/>
    <property type="match status" value="1"/>
</dbReference>
<sequence>MNYITVKKAADDRFEEKKSVFIGYVKRVTTEEEAKEFVAEINNKHKDARHNCYAYVIGQNMGIQRYSDNGEPQGTAGIPILEVIKKQGITDCAVVVTRYFGGILLGTGGLTRAYTKGAAIAISAAGVVEKVEGAMLCTEIDYDLYGKIQYICGQNNWHIEDTEFTNNVKIYILAEKTMIDEIEKSFTEVTNGKAIMSTDLEGVYFKEGNRLYESFDE</sequence>
<dbReference type="SUPFAM" id="SSF54980">
    <property type="entry name" value="EF-G C-terminal domain-like"/>
    <property type="match status" value="1"/>
</dbReference>
<dbReference type="InterPro" id="IPR023582">
    <property type="entry name" value="Impact"/>
</dbReference>
<dbReference type="SUPFAM" id="SSF54211">
    <property type="entry name" value="Ribosomal protein S5 domain 2-like"/>
    <property type="match status" value="1"/>
</dbReference>
<comment type="similarity">
    <text evidence="1">Belongs to the IMPACT family.</text>
</comment>
<dbReference type="InterPro" id="IPR036956">
    <property type="entry name" value="Impact_N_sf"/>
</dbReference>
<dbReference type="RefSeq" id="WP_003454954.1">
    <property type="nucleotide sequence ID" value="NC_008261.1"/>
</dbReference>
<dbReference type="GeneID" id="93001508"/>
<dbReference type="STRING" id="195103.CPF_2211"/>
<proteinExistence type="inferred from homology"/>
<keyword evidence="5" id="KW-1185">Reference proteome</keyword>
<dbReference type="InterPro" id="IPR015796">
    <property type="entry name" value="Impact_YigZ-like"/>
</dbReference>
<dbReference type="GO" id="GO:0006446">
    <property type="term" value="P:regulation of translational initiation"/>
    <property type="evidence" value="ECO:0007669"/>
    <property type="project" value="TreeGrafter"/>
</dbReference>
<dbReference type="PANTHER" id="PTHR16301">
    <property type="entry name" value="IMPACT-RELATED"/>
    <property type="match status" value="1"/>
</dbReference>
<dbReference type="Gene3D" id="3.30.70.240">
    <property type="match status" value="1"/>
</dbReference>
<dbReference type="InterPro" id="IPR020569">
    <property type="entry name" value="UPF0029_Impact_CS"/>
</dbReference>
<dbReference type="InterPro" id="IPR020568">
    <property type="entry name" value="Ribosomal_Su5_D2-typ_SF"/>
</dbReference>
<dbReference type="PANTHER" id="PTHR16301:SF20">
    <property type="entry name" value="IMPACT FAMILY MEMBER YIGZ"/>
    <property type="match status" value="1"/>
</dbReference>
<feature type="domain" description="UPF0029" evidence="3">
    <location>
        <begin position="139"/>
        <end position="193"/>
    </location>
</feature>
<evidence type="ECO:0000259" key="2">
    <source>
        <dbReference type="Pfam" id="PF01205"/>
    </source>
</evidence>
<gene>
    <name evidence="4" type="ordered locus">CPF_2211</name>
</gene>
<name>A0A0H2YUG2_CLOP1</name>
<feature type="domain" description="Impact N-terminal" evidence="2">
    <location>
        <begin position="17"/>
        <end position="121"/>
    </location>
</feature>
<dbReference type="NCBIfam" id="TIGR00257">
    <property type="entry name" value="IMPACT_YIGZ"/>
    <property type="match status" value="1"/>
</dbReference>
<organism evidence="4 5">
    <name type="scientific">Clostridium perfringens (strain ATCC 13124 / DSM 756 / JCM 1290 / NCIMB 6125 / NCTC 8237 / Type A)</name>
    <dbReference type="NCBI Taxonomy" id="195103"/>
    <lineage>
        <taxon>Bacteria</taxon>
        <taxon>Bacillati</taxon>
        <taxon>Bacillota</taxon>
        <taxon>Clostridia</taxon>
        <taxon>Eubacteriales</taxon>
        <taxon>Clostridiaceae</taxon>
        <taxon>Clostridium</taxon>
    </lineage>
</organism>
<dbReference type="HOGENOM" id="CLU_083552_2_1_9"/>
<evidence type="ECO:0000313" key="4">
    <source>
        <dbReference type="EMBL" id="ABG84738.1"/>
    </source>
</evidence>
<dbReference type="Proteomes" id="UP000001823">
    <property type="component" value="Chromosome"/>
</dbReference>
<dbReference type="KEGG" id="cpf:CPF_2211"/>
<dbReference type="InterPro" id="IPR015269">
    <property type="entry name" value="UPF0029_Impact_C"/>
</dbReference>
<protein>
    <recommendedName>
        <fullName evidence="6">YigZ family protein</fullName>
    </recommendedName>
</protein>
<dbReference type="PaxDb" id="195103-CPF_2211"/>
<dbReference type="eggNOG" id="COG1739">
    <property type="taxonomic scope" value="Bacteria"/>
</dbReference>
<evidence type="ECO:0000313" key="5">
    <source>
        <dbReference type="Proteomes" id="UP000001823"/>
    </source>
</evidence>
<evidence type="ECO:0008006" key="6">
    <source>
        <dbReference type="Google" id="ProtNLM"/>
    </source>
</evidence>
<dbReference type="GO" id="GO:0005737">
    <property type="term" value="C:cytoplasm"/>
    <property type="evidence" value="ECO:0007669"/>
    <property type="project" value="TreeGrafter"/>
</dbReference>
<dbReference type="AlphaFoldDB" id="A0A0H2YUG2"/>
<accession>A0A0H2YUG2</accession>
<evidence type="ECO:0000259" key="3">
    <source>
        <dbReference type="Pfam" id="PF09186"/>
    </source>
</evidence>
<dbReference type="EMBL" id="CP000246">
    <property type="protein sequence ID" value="ABG84738.1"/>
    <property type="molecule type" value="Genomic_DNA"/>
</dbReference>
<evidence type="ECO:0000256" key="1">
    <source>
        <dbReference type="ARBA" id="ARBA00007665"/>
    </source>
</evidence>
<dbReference type="Gene3D" id="3.30.230.30">
    <property type="entry name" value="Impact, N-terminal domain"/>
    <property type="match status" value="1"/>
</dbReference>
<dbReference type="InterPro" id="IPR001498">
    <property type="entry name" value="Impact_N"/>
</dbReference>
<reference evidence="4 5" key="1">
    <citation type="journal article" date="2006" name="Genome Res.">
        <title>Skewed genomic variability in strains of the toxigenic bacterial pathogen, Clostridium perfringens.</title>
        <authorList>
            <person name="Myers G.S."/>
            <person name="Rasko D.A."/>
            <person name="Cheung J.K."/>
            <person name="Ravel J."/>
            <person name="Seshadri R."/>
            <person name="Deboy R.T."/>
            <person name="Ren Q."/>
            <person name="Varga J."/>
            <person name="Awad M.M."/>
            <person name="Brinkac L.M."/>
            <person name="Daugherty S.C."/>
            <person name="Haft D.H."/>
            <person name="Dodson R.J."/>
            <person name="Madupu R."/>
            <person name="Nelson W.C."/>
            <person name="Rosovitz M.J."/>
            <person name="Sullivan S.A."/>
            <person name="Khouri H."/>
            <person name="Dimitrov G.I."/>
            <person name="Watkins K.L."/>
            <person name="Mulligan S."/>
            <person name="Benton J."/>
            <person name="Radune D."/>
            <person name="Fisher D.J."/>
            <person name="Atkins H.S."/>
            <person name="Hiscox T."/>
            <person name="Jost B.H."/>
            <person name="Billington S.J."/>
            <person name="Songer J.G."/>
            <person name="McClane B.A."/>
            <person name="Titball R.W."/>
            <person name="Rood J.I."/>
            <person name="Melville S.B."/>
            <person name="Paulsen I.T."/>
        </authorList>
    </citation>
    <scope>NUCLEOTIDE SEQUENCE [LARGE SCALE GENOMIC DNA]</scope>
    <source>
        <strain evidence="5">ATCC 13124 / DSM 756 / JCM 1290 / NCIMB 6125 / NCTC 8237 / S 107 / Type A</strain>
    </source>
</reference>
<dbReference type="Pfam" id="PF09186">
    <property type="entry name" value="DUF1949"/>
    <property type="match status" value="1"/>
</dbReference>